<dbReference type="InterPro" id="IPR036390">
    <property type="entry name" value="WH_DNA-bd_sf"/>
</dbReference>
<dbReference type="SMART" id="SM00419">
    <property type="entry name" value="HTH_CRP"/>
    <property type="match status" value="1"/>
</dbReference>
<accession>A0A4P9UKK8</accession>
<dbReference type="InterPro" id="IPR050397">
    <property type="entry name" value="Env_Response_Regulators"/>
</dbReference>
<dbReference type="PROSITE" id="PS51063">
    <property type="entry name" value="HTH_CRP_2"/>
    <property type="match status" value="1"/>
</dbReference>
<reference evidence="7" key="1">
    <citation type="journal article" date="2019" name="J. Bacteriol.">
        <title>A Mutagenic Screen Identifies a TonB-Dependent Receptor Required for the Lanthanide Metal Switch in the Type I Methanotroph 'Methylotuvimicrobium buryatense' 5GB1C.</title>
        <authorList>
            <person name="Groom J.D."/>
            <person name="Ford S.M."/>
            <person name="Pesesky M.W."/>
            <person name="Lidstrom M.E."/>
        </authorList>
    </citation>
    <scope>NUCLEOTIDE SEQUENCE [LARGE SCALE GENOMIC DNA]</scope>
    <source>
        <strain evidence="7">5GB1C</strain>
    </source>
</reference>
<dbReference type="SMART" id="SM00100">
    <property type="entry name" value="cNMP"/>
    <property type="match status" value="1"/>
</dbReference>
<dbReference type="PANTHER" id="PTHR24567:SF74">
    <property type="entry name" value="HTH-TYPE TRANSCRIPTIONAL REGULATOR ARCR"/>
    <property type="match status" value="1"/>
</dbReference>
<dbReference type="GO" id="GO:0005829">
    <property type="term" value="C:cytosol"/>
    <property type="evidence" value="ECO:0007669"/>
    <property type="project" value="TreeGrafter"/>
</dbReference>
<evidence type="ECO:0000313" key="7">
    <source>
        <dbReference type="Proteomes" id="UP000305881"/>
    </source>
</evidence>
<dbReference type="InterPro" id="IPR012318">
    <property type="entry name" value="HTH_CRP"/>
</dbReference>
<dbReference type="InterPro" id="IPR014710">
    <property type="entry name" value="RmlC-like_jellyroll"/>
</dbReference>
<feature type="domain" description="Cyclic nucleotide-binding" evidence="4">
    <location>
        <begin position="13"/>
        <end position="133"/>
    </location>
</feature>
<evidence type="ECO:0000313" key="6">
    <source>
        <dbReference type="EMBL" id="QCW80863.1"/>
    </source>
</evidence>
<keyword evidence="7" id="KW-1185">Reference proteome</keyword>
<dbReference type="InterPro" id="IPR018488">
    <property type="entry name" value="cNMP-bd_CS"/>
</dbReference>
<keyword evidence="1" id="KW-0805">Transcription regulation</keyword>
<evidence type="ECO:0000256" key="1">
    <source>
        <dbReference type="ARBA" id="ARBA00023015"/>
    </source>
</evidence>
<dbReference type="OrthoDB" id="6881322at2"/>
<dbReference type="Pfam" id="PF13545">
    <property type="entry name" value="HTH_Crp_2"/>
    <property type="match status" value="1"/>
</dbReference>
<keyword evidence="3" id="KW-0804">Transcription</keyword>
<dbReference type="PRINTS" id="PR00034">
    <property type="entry name" value="HTHCRP"/>
</dbReference>
<gene>
    <name evidence="6" type="ORF">EQU24_00270</name>
</gene>
<keyword evidence="2" id="KW-0238">DNA-binding</keyword>
<dbReference type="InterPro" id="IPR000595">
    <property type="entry name" value="cNMP-bd_dom"/>
</dbReference>
<dbReference type="InterPro" id="IPR018490">
    <property type="entry name" value="cNMP-bd_dom_sf"/>
</dbReference>
<dbReference type="SUPFAM" id="SSF51206">
    <property type="entry name" value="cAMP-binding domain-like"/>
    <property type="match status" value="1"/>
</dbReference>
<dbReference type="CDD" id="cd00038">
    <property type="entry name" value="CAP_ED"/>
    <property type="match status" value="1"/>
</dbReference>
<evidence type="ECO:0000259" key="4">
    <source>
        <dbReference type="PROSITE" id="PS50042"/>
    </source>
</evidence>
<dbReference type="InterPro" id="IPR036388">
    <property type="entry name" value="WH-like_DNA-bd_sf"/>
</dbReference>
<organism evidence="6 7">
    <name type="scientific">Methylotuvimicrobium buryatense</name>
    <name type="common">Methylomicrobium buryatense</name>
    <dbReference type="NCBI Taxonomy" id="95641"/>
    <lineage>
        <taxon>Bacteria</taxon>
        <taxon>Pseudomonadati</taxon>
        <taxon>Pseudomonadota</taxon>
        <taxon>Gammaproteobacteria</taxon>
        <taxon>Methylococcales</taxon>
        <taxon>Methylococcaceae</taxon>
        <taxon>Methylotuvimicrobium</taxon>
    </lineage>
</organism>
<dbReference type="GO" id="GO:0003700">
    <property type="term" value="F:DNA-binding transcription factor activity"/>
    <property type="evidence" value="ECO:0007669"/>
    <property type="project" value="TreeGrafter"/>
</dbReference>
<dbReference type="PROSITE" id="PS00889">
    <property type="entry name" value="CNMP_BINDING_2"/>
    <property type="match status" value="1"/>
</dbReference>
<evidence type="ECO:0000256" key="2">
    <source>
        <dbReference type="ARBA" id="ARBA00023125"/>
    </source>
</evidence>
<feature type="domain" description="HTH crp-type" evidence="5">
    <location>
        <begin position="147"/>
        <end position="217"/>
    </location>
</feature>
<evidence type="ECO:0000256" key="3">
    <source>
        <dbReference type="ARBA" id="ARBA00023163"/>
    </source>
</evidence>
<dbReference type="PANTHER" id="PTHR24567">
    <property type="entry name" value="CRP FAMILY TRANSCRIPTIONAL REGULATORY PROTEIN"/>
    <property type="match status" value="1"/>
</dbReference>
<dbReference type="STRING" id="675511.GCA_000341735_02949"/>
<proteinExistence type="predicted"/>
<name>A0A4P9UKK8_METBY</name>
<dbReference type="Gene3D" id="1.10.10.10">
    <property type="entry name" value="Winged helix-like DNA-binding domain superfamily/Winged helix DNA-binding domain"/>
    <property type="match status" value="1"/>
</dbReference>
<dbReference type="Gene3D" id="2.60.120.10">
    <property type="entry name" value="Jelly Rolls"/>
    <property type="match status" value="1"/>
</dbReference>
<dbReference type="SUPFAM" id="SSF46785">
    <property type="entry name" value="Winged helix' DNA-binding domain"/>
    <property type="match status" value="1"/>
</dbReference>
<dbReference type="AlphaFoldDB" id="A0A4P9UKK8"/>
<dbReference type="Proteomes" id="UP000305881">
    <property type="component" value="Chromosome"/>
</dbReference>
<dbReference type="KEGG" id="mbur:EQU24_00270"/>
<dbReference type="GO" id="GO:0003677">
    <property type="term" value="F:DNA binding"/>
    <property type="evidence" value="ECO:0007669"/>
    <property type="project" value="UniProtKB-KW"/>
</dbReference>
<dbReference type="CDD" id="cd00092">
    <property type="entry name" value="HTH_CRP"/>
    <property type="match status" value="1"/>
</dbReference>
<dbReference type="Pfam" id="PF00027">
    <property type="entry name" value="cNMP_binding"/>
    <property type="match status" value="1"/>
</dbReference>
<dbReference type="RefSeq" id="WP_017841427.1">
    <property type="nucleotide sequence ID" value="NZ_CP035467.1"/>
</dbReference>
<protein>
    <submittedName>
        <fullName evidence="6">Crp/Fnr family transcriptional regulator</fullName>
    </submittedName>
</protein>
<evidence type="ECO:0000259" key="5">
    <source>
        <dbReference type="PROSITE" id="PS51063"/>
    </source>
</evidence>
<dbReference type="PROSITE" id="PS50042">
    <property type="entry name" value="CNMP_BINDING_3"/>
    <property type="match status" value="1"/>
</dbReference>
<dbReference type="EMBL" id="CP035467">
    <property type="protein sequence ID" value="QCW80863.1"/>
    <property type="molecule type" value="Genomic_DNA"/>
</dbReference>
<sequence>MATDIDILRNNGLFSELNDEELTALAKLTQTRTFLKNSLILCEGDTSNAMYIIQKGKVNITVTNEDGKEMILSTLQAGDNFGELSLLDEAPRSANAVALEKCELIVLHKAEFVQLLTQNSAIALAIIRYLCERVRFLTSLAHGLALLDVYGRLVKLIQSLAEPNQEGQLVVSIPLTHKDIAMRVGSSREMISRILSELEKGGYVSCENKHIKINKKLPSAW</sequence>